<reference evidence="3" key="1">
    <citation type="submission" date="2018-07" db="EMBL/GenBank/DDBJ databases">
        <title>Genome Structure of the Opportunistic Pathogen Paracoccus yeei (Alphaproteobacteria) and Identification of Putative Virulence Factors.</title>
        <authorList>
            <person name="Lasek R."/>
            <person name="Szuplewska M."/>
            <person name="Mitura M."/>
            <person name="Decewicz P."/>
            <person name="Chmielowska C."/>
            <person name="Pawlot A."/>
            <person name="Sentkowska D."/>
            <person name="Czarnecki J."/>
            <person name="Bartosik D."/>
        </authorList>
    </citation>
    <scope>NUCLEOTIDE SEQUENCE [LARGE SCALE GENOMIC DNA]</scope>
    <source>
        <strain evidence="3">CCUG 32053</strain>
    </source>
</reference>
<accession>A0A386UJK7</accession>
<organism evidence="2 3">
    <name type="scientific">Paracoccus yeei</name>
    <dbReference type="NCBI Taxonomy" id="147645"/>
    <lineage>
        <taxon>Bacteria</taxon>
        <taxon>Pseudomonadati</taxon>
        <taxon>Pseudomonadota</taxon>
        <taxon>Alphaproteobacteria</taxon>
        <taxon>Rhodobacterales</taxon>
        <taxon>Paracoccaceae</taxon>
        <taxon>Paracoccus</taxon>
    </lineage>
</organism>
<proteinExistence type="predicted"/>
<sequence length="50" mass="5890">MARRDLPPRRSIPFCKSSIPPRRLSPKRRLFAKLRPKARNLLHNPDLGCR</sequence>
<name>A0A386UJK7_9RHOB</name>
<evidence type="ECO:0000313" key="3">
    <source>
        <dbReference type="Proteomes" id="UP000272010"/>
    </source>
</evidence>
<evidence type="ECO:0000313" key="2">
    <source>
        <dbReference type="EMBL" id="AYF00528.1"/>
    </source>
</evidence>
<protein>
    <submittedName>
        <fullName evidence="2">Uncharacterized protein</fullName>
    </submittedName>
</protein>
<dbReference type="Proteomes" id="UP000272010">
    <property type="component" value="Chromosome"/>
</dbReference>
<dbReference type="AlphaFoldDB" id="A0A386UJK7"/>
<feature type="region of interest" description="Disordered" evidence="1">
    <location>
        <begin position="1"/>
        <end position="21"/>
    </location>
</feature>
<gene>
    <name evidence="2" type="ORF">PY32053_00854</name>
</gene>
<evidence type="ECO:0000256" key="1">
    <source>
        <dbReference type="SAM" id="MobiDB-lite"/>
    </source>
</evidence>
<dbReference type="EMBL" id="CP031078">
    <property type="protein sequence ID" value="AYF00528.1"/>
    <property type="molecule type" value="Genomic_DNA"/>
</dbReference>